<keyword evidence="1" id="KW-0479">Metal-binding</keyword>
<dbReference type="Proteomes" id="UP000325577">
    <property type="component" value="Linkage Group LG13"/>
</dbReference>
<keyword evidence="8" id="KW-1185">Reference proteome</keyword>
<dbReference type="Gene3D" id="2.60.200.20">
    <property type="match status" value="1"/>
</dbReference>
<dbReference type="CDD" id="cd00060">
    <property type="entry name" value="FHA"/>
    <property type="match status" value="1"/>
</dbReference>
<protein>
    <recommendedName>
        <fullName evidence="6">FHA domain-containing protein</fullName>
    </recommendedName>
</protein>
<dbReference type="GO" id="GO:0016818">
    <property type="term" value="F:hydrolase activity, acting on acid anhydrides, in phosphorus-containing anhydrides"/>
    <property type="evidence" value="ECO:0007669"/>
    <property type="project" value="InterPro"/>
</dbReference>
<dbReference type="PROSITE" id="PS50006">
    <property type="entry name" value="FHA_DOMAIN"/>
    <property type="match status" value="1"/>
</dbReference>
<dbReference type="SMART" id="SM00240">
    <property type="entry name" value="FHA"/>
    <property type="match status" value="1"/>
</dbReference>
<dbReference type="CDD" id="cd09122">
    <property type="entry name" value="PLDc_Tdp1_1"/>
    <property type="match status" value="1"/>
</dbReference>
<dbReference type="GO" id="GO:0008270">
    <property type="term" value="F:zinc ion binding"/>
    <property type="evidence" value="ECO:0007669"/>
    <property type="project" value="InterPro"/>
</dbReference>
<dbReference type="Pfam" id="PF00498">
    <property type="entry name" value="FHA"/>
    <property type="match status" value="1"/>
</dbReference>
<evidence type="ECO:0000313" key="7">
    <source>
        <dbReference type="EMBL" id="KAA8540586.1"/>
    </source>
</evidence>
<feature type="domain" description="FHA" evidence="6">
    <location>
        <begin position="67"/>
        <end position="132"/>
    </location>
</feature>
<dbReference type="GO" id="GO:0008081">
    <property type="term" value="F:phosphoric diester hydrolase activity"/>
    <property type="evidence" value="ECO:0007669"/>
    <property type="project" value="InterPro"/>
</dbReference>
<name>A0A5J5BDF6_9ASTE</name>
<dbReference type="InterPro" id="IPR000253">
    <property type="entry name" value="FHA_dom"/>
</dbReference>
<dbReference type="PANTHER" id="PTHR12415">
    <property type="entry name" value="TYROSYL-DNA PHOSPHODIESTERASE 1"/>
    <property type="match status" value="1"/>
</dbReference>
<evidence type="ECO:0000256" key="2">
    <source>
        <dbReference type="ARBA" id="ARBA00022801"/>
    </source>
</evidence>
<dbReference type="PANTHER" id="PTHR12415:SF3">
    <property type="entry name" value="OS04G0403400 PROTEIN"/>
    <property type="match status" value="1"/>
</dbReference>
<evidence type="ECO:0000313" key="8">
    <source>
        <dbReference type="Proteomes" id="UP000325577"/>
    </source>
</evidence>
<evidence type="ECO:0000256" key="3">
    <source>
        <dbReference type="PIRSR" id="PIRSR610347-1"/>
    </source>
</evidence>
<dbReference type="Gene3D" id="3.30.870.10">
    <property type="entry name" value="Endonuclease Chain A"/>
    <property type="match status" value="2"/>
</dbReference>
<dbReference type="SUPFAM" id="SSF49879">
    <property type="entry name" value="SMAD/FHA domain"/>
    <property type="match status" value="1"/>
</dbReference>
<evidence type="ECO:0000256" key="4">
    <source>
        <dbReference type="PIRSR" id="PIRSR610347-2"/>
    </source>
</evidence>
<dbReference type="InterPro" id="IPR010347">
    <property type="entry name" value="Tdp1"/>
</dbReference>
<dbReference type="AlphaFoldDB" id="A0A5J5BDF6"/>
<dbReference type="GO" id="GO:0003676">
    <property type="term" value="F:nucleic acid binding"/>
    <property type="evidence" value="ECO:0007669"/>
    <property type="project" value="InterPro"/>
</dbReference>
<dbReference type="GO" id="GO:0006281">
    <property type="term" value="P:DNA repair"/>
    <property type="evidence" value="ECO:0007669"/>
    <property type="project" value="InterPro"/>
</dbReference>
<dbReference type="InterPro" id="IPR014905">
    <property type="entry name" value="HIRAN"/>
</dbReference>
<organism evidence="7 8">
    <name type="scientific">Nyssa sinensis</name>
    <dbReference type="NCBI Taxonomy" id="561372"/>
    <lineage>
        <taxon>Eukaryota</taxon>
        <taxon>Viridiplantae</taxon>
        <taxon>Streptophyta</taxon>
        <taxon>Embryophyta</taxon>
        <taxon>Tracheophyta</taxon>
        <taxon>Spermatophyta</taxon>
        <taxon>Magnoliopsida</taxon>
        <taxon>eudicotyledons</taxon>
        <taxon>Gunneridae</taxon>
        <taxon>Pentapetalae</taxon>
        <taxon>asterids</taxon>
        <taxon>Cornales</taxon>
        <taxon>Nyssaceae</taxon>
        <taxon>Nyssa</taxon>
    </lineage>
</organism>
<dbReference type="Pfam" id="PF08797">
    <property type="entry name" value="HIRAN"/>
    <property type="match status" value="1"/>
</dbReference>
<dbReference type="Pfam" id="PF06087">
    <property type="entry name" value="Tyr-DNA_phospho"/>
    <property type="match status" value="2"/>
</dbReference>
<feature type="active site" description="Nucleophile" evidence="3">
    <location>
        <position position="440"/>
    </location>
</feature>
<dbReference type="SUPFAM" id="SSF56024">
    <property type="entry name" value="Phospholipase D/nuclease"/>
    <property type="match status" value="2"/>
</dbReference>
<feature type="region of interest" description="Disordered" evidence="5">
    <location>
        <begin position="296"/>
        <end position="315"/>
    </location>
</feature>
<accession>A0A5J5BDF6</accession>
<gene>
    <name evidence="7" type="ORF">F0562_024495</name>
</gene>
<proteinExistence type="predicted"/>
<evidence type="ECO:0000256" key="5">
    <source>
        <dbReference type="SAM" id="MobiDB-lite"/>
    </source>
</evidence>
<dbReference type="EMBL" id="CM018036">
    <property type="protein sequence ID" value="KAA8540586.1"/>
    <property type="molecule type" value="Genomic_DNA"/>
</dbReference>
<feature type="binding site" evidence="4">
    <location>
        <position position="442"/>
    </location>
    <ligand>
        <name>substrate</name>
    </ligand>
</feature>
<dbReference type="Gene3D" id="3.30.70.2330">
    <property type="match status" value="1"/>
</dbReference>
<evidence type="ECO:0000259" key="6">
    <source>
        <dbReference type="PROSITE" id="PS50006"/>
    </source>
</evidence>
<reference evidence="7 8" key="1">
    <citation type="submission" date="2019-09" db="EMBL/GenBank/DDBJ databases">
        <title>A chromosome-level genome assembly of the Chinese tupelo Nyssa sinensis.</title>
        <authorList>
            <person name="Yang X."/>
            <person name="Kang M."/>
            <person name="Yang Y."/>
            <person name="Xiong H."/>
            <person name="Wang M."/>
            <person name="Zhang Z."/>
            <person name="Wang Z."/>
            <person name="Wu H."/>
            <person name="Ma T."/>
            <person name="Liu J."/>
            <person name="Xi Z."/>
        </authorList>
    </citation>
    <scope>NUCLEOTIDE SEQUENCE [LARGE SCALE GENOMIC DNA]</scope>
    <source>
        <strain evidence="7">J267</strain>
        <tissue evidence="7">Leaf</tissue>
    </source>
</reference>
<dbReference type="OrthoDB" id="47785at2759"/>
<sequence length="856" mass="95414">MKNSDSTHNNKRCRFNHLPPSVLPRKKLRAAVVNTVCIYIKPLEIPLISTSTRSSCESILLEPYRSYTIGRNCRRCEFVFEDRRVSNRHCQILFDALNRKIYISDGVFFFCSGECSRVRASLNGVFVNGVRIGRGEVLELCAGDEVSLVCGNEGVCSFANRIGFVIERIVFLEEVVRRSVSTFGANDLSLDYPLSRSECGGLIARATLLLIRCREILHSNDPISCLLGNNLSPSEGLGTEKNLESKRANVGHLSSAICHRETVGAEVNSVHSVHGKDYVGHFDDGVANDKPNTVSLDSIGKENAPKTDGIVQDTKRSNFIPPPGNKFCLNRLQFMGHGWSDHHTIITLPELLYPVENLTRIFVATFTSDILWFLSYCEVPHHLPVTIACHNAERCWSSSPDKRMAVPYADFPNLVVVYPPFPEIIAFGKDCKKQGIACHHPKFLVLQREDTIRVIITSANLVAKQWNSVTNTIWWQDFPRISAPDYLSLFVQMPDEEINQDSKSDFAAQLAGFMASLVIDVPSQAYWVLELTKYDFKGATGHLVASIPGIYSQRAPFISESLHVLPGNQSESWSFGVKFLGSVEASVVGLSHLFRASVDSNGTQLKKLAALLGKCHENAYGMSHIILRRNTNIPADLNAVSVLVPHPDQFSGEDCIQLGFLPRNVAKWIAPLWDIGLFGFSGYIYRKQVLATILEAQLAANLPTIAYSLKVHQSSWFCLCRDLAFQIYRRQCILEHVSAICSLVASIQRCAGLWRLQEVLGQYKWPEYLETDFIYGSSSIGSVNAQFLSAFSAAAGKRALQFSESEESDPDWGCWNASQELRNPSIRIIFPTIDRVKNASCGILASRHILCFSQVC</sequence>
<keyword evidence="2" id="KW-0378">Hydrolase</keyword>
<dbReference type="GO" id="GO:0005634">
    <property type="term" value="C:nucleus"/>
    <property type="evidence" value="ECO:0007669"/>
    <property type="project" value="InterPro"/>
</dbReference>
<dbReference type="InterPro" id="IPR008984">
    <property type="entry name" value="SMAD_FHA_dom_sf"/>
</dbReference>
<evidence type="ECO:0000256" key="1">
    <source>
        <dbReference type="ARBA" id="ARBA00022723"/>
    </source>
</evidence>